<dbReference type="AlphaFoldDB" id="A0AA35QCD9"/>
<comment type="caution">
    <text evidence="1">The sequence shown here is derived from an EMBL/GenBank/DDBJ whole genome shotgun (WGS) entry which is preliminary data.</text>
</comment>
<dbReference type="Proteomes" id="UP001160390">
    <property type="component" value="Unassembled WGS sequence"/>
</dbReference>
<sequence length="76" mass="9014">MSLILADYHYTGDIDMLDNQDSGDDERFLPEFWPKWKNLLQACQQNPTGQHLDEDTQELIRYALENINRTEAERRS</sequence>
<dbReference type="EMBL" id="CABFNP030001316">
    <property type="protein sequence ID" value="CAI6099441.1"/>
    <property type="molecule type" value="Genomic_DNA"/>
</dbReference>
<proteinExistence type="predicted"/>
<accession>A0AA35QCD9</accession>
<evidence type="ECO:0000313" key="1">
    <source>
        <dbReference type="EMBL" id="CAI6099441.1"/>
    </source>
</evidence>
<protein>
    <submittedName>
        <fullName evidence="1">Uncharacterized protein</fullName>
    </submittedName>
</protein>
<reference evidence="1" key="1">
    <citation type="submission" date="2023-01" db="EMBL/GenBank/DDBJ databases">
        <authorList>
            <person name="Piombo E."/>
        </authorList>
    </citation>
    <scope>NUCLEOTIDE SEQUENCE</scope>
</reference>
<evidence type="ECO:0000313" key="2">
    <source>
        <dbReference type="Proteomes" id="UP001160390"/>
    </source>
</evidence>
<organism evidence="1 2">
    <name type="scientific">Clonostachys chloroleuca</name>
    <dbReference type="NCBI Taxonomy" id="1926264"/>
    <lineage>
        <taxon>Eukaryota</taxon>
        <taxon>Fungi</taxon>
        <taxon>Dikarya</taxon>
        <taxon>Ascomycota</taxon>
        <taxon>Pezizomycotina</taxon>
        <taxon>Sordariomycetes</taxon>
        <taxon>Hypocreomycetidae</taxon>
        <taxon>Hypocreales</taxon>
        <taxon>Bionectriaceae</taxon>
        <taxon>Clonostachys</taxon>
    </lineage>
</organism>
<gene>
    <name evidence="1" type="ORF">CCHLO57077_00009731</name>
</gene>
<keyword evidence="2" id="KW-1185">Reference proteome</keyword>
<name>A0AA35QCD9_9HYPO</name>